<reference evidence="7" key="1">
    <citation type="submission" date="2013-01" db="EMBL/GenBank/DDBJ databases">
        <title>Draft Genome Sequence of a Mulberry Tree, Morus notabilis C.K. Schneid.</title>
        <authorList>
            <person name="He N."/>
            <person name="Zhao S."/>
        </authorList>
    </citation>
    <scope>NUCLEOTIDE SEQUENCE</scope>
</reference>
<keyword evidence="7" id="KW-1185">Reference proteome</keyword>
<evidence type="ECO:0000256" key="3">
    <source>
        <dbReference type="ARBA" id="ARBA00022729"/>
    </source>
</evidence>
<dbReference type="SUPFAM" id="SSF52743">
    <property type="entry name" value="Subtilisin-like"/>
    <property type="match status" value="1"/>
</dbReference>
<dbReference type="EMBL" id="KE343687">
    <property type="protein sequence ID" value="EXB38276.1"/>
    <property type="molecule type" value="Genomic_DNA"/>
</dbReference>
<dbReference type="GO" id="GO:0006508">
    <property type="term" value="P:proteolysis"/>
    <property type="evidence" value="ECO:0007669"/>
    <property type="project" value="UniProtKB-KW"/>
</dbReference>
<comment type="similarity">
    <text evidence="2 4">Belongs to the peptidase S8 family.</text>
</comment>
<gene>
    <name evidence="6" type="ORF">L484_013909</name>
</gene>
<comment type="subcellular location">
    <subcellularLocation>
        <location evidence="1">Secreted</location>
    </subcellularLocation>
</comment>
<feature type="domain" description="Peptidase S8/S53" evidence="5">
    <location>
        <begin position="2"/>
        <end position="64"/>
    </location>
</feature>
<dbReference type="Proteomes" id="UP000030645">
    <property type="component" value="Unassembled WGS sequence"/>
</dbReference>
<keyword evidence="6" id="KW-0645">Protease</keyword>
<comment type="caution">
    <text evidence="4">Lacks conserved residue(s) required for the propagation of feature annotation.</text>
</comment>
<evidence type="ECO:0000256" key="4">
    <source>
        <dbReference type="PROSITE-ProRule" id="PRU01240"/>
    </source>
</evidence>
<evidence type="ECO:0000256" key="1">
    <source>
        <dbReference type="ARBA" id="ARBA00004613"/>
    </source>
</evidence>
<evidence type="ECO:0000259" key="5">
    <source>
        <dbReference type="Pfam" id="PF00082"/>
    </source>
</evidence>
<evidence type="ECO:0000256" key="2">
    <source>
        <dbReference type="ARBA" id="ARBA00011073"/>
    </source>
</evidence>
<dbReference type="InterPro" id="IPR045051">
    <property type="entry name" value="SBT"/>
</dbReference>
<proteinExistence type="inferred from homology"/>
<dbReference type="GO" id="GO:0005576">
    <property type="term" value="C:extracellular region"/>
    <property type="evidence" value="ECO:0007669"/>
    <property type="project" value="UniProtKB-SubCell"/>
</dbReference>
<dbReference type="STRING" id="981085.W9QTS1"/>
<protein>
    <submittedName>
        <fullName evidence="6">Subtilisin-like protease</fullName>
    </submittedName>
</protein>
<dbReference type="Gene3D" id="3.40.50.200">
    <property type="entry name" value="Peptidase S8/S53 domain"/>
    <property type="match status" value="1"/>
</dbReference>
<keyword evidence="3" id="KW-0732">Signal</keyword>
<dbReference type="AlphaFoldDB" id="W9QTS1"/>
<dbReference type="GO" id="GO:0004252">
    <property type="term" value="F:serine-type endopeptidase activity"/>
    <property type="evidence" value="ECO:0007669"/>
    <property type="project" value="InterPro"/>
</dbReference>
<dbReference type="InterPro" id="IPR036852">
    <property type="entry name" value="Peptidase_S8/S53_dom_sf"/>
</dbReference>
<evidence type="ECO:0000313" key="7">
    <source>
        <dbReference type="Proteomes" id="UP000030645"/>
    </source>
</evidence>
<accession>W9QTS1</accession>
<dbReference type="InterPro" id="IPR000209">
    <property type="entry name" value="Peptidase_S8/S53_dom"/>
</dbReference>
<name>W9QTS1_9ROSA</name>
<dbReference type="PROSITE" id="PS51892">
    <property type="entry name" value="SUBTILASE"/>
    <property type="match status" value="1"/>
</dbReference>
<evidence type="ECO:0000313" key="6">
    <source>
        <dbReference type="EMBL" id="EXB38276.1"/>
    </source>
</evidence>
<dbReference type="PANTHER" id="PTHR10795">
    <property type="entry name" value="PROPROTEIN CONVERTASE SUBTILISIN/KEXIN"/>
    <property type="match status" value="1"/>
</dbReference>
<dbReference type="Pfam" id="PF00082">
    <property type="entry name" value="Peptidase_S8"/>
    <property type="match status" value="1"/>
</dbReference>
<keyword evidence="6" id="KW-0378">Hydrolase</keyword>
<organism evidence="6 7">
    <name type="scientific">Morus notabilis</name>
    <dbReference type="NCBI Taxonomy" id="981085"/>
    <lineage>
        <taxon>Eukaryota</taxon>
        <taxon>Viridiplantae</taxon>
        <taxon>Streptophyta</taxon>
        <taxon>Embryophyta</taxon>
        <taxon>Tracheophyta</taxon>
        <taxon>Spermatophyta</taxon>
        <taxon>Magnoliopsida</taxon>
        <taxon>eudicotyledons</taxon>
        <taxon>Gunneridae</taxon>
        <taxon>Pentapetalae</taxon>
        <taxon>rosids</taxon>
        <taxon>fabids</taxon>
        <taxon>Rosales</taxon>
        <taxon>Moraceae</taxon>
        <taxon>Moreae</taxon>
        <taxon>Morus</taxon>
    </lineage>
</organism>
<sequence length="75" mass="7587">MSDILAGIDRAISVGVDILSMSLGGSSAPYYHDTITIGAFSAVVKEILVSCSVGNNGPCRASLANVAPWIMTGSG</sequence>